<evidence type="ECO:0000313" key="1">
    <source>
        <dbReference type="EMBL" id="QVW27714.1"/>
    </source>
</evidence>
<accession>A0A8E7FN57</accession>
<dbReference type="Proteomes" id="UP000678489">
    <property type="component" value="Segment"/>
</dbReference>
<name>A0A8E7FN57_9CAUD</name>
<sequence>MLLVELSKSGGMMFLITTESSCIYTAGVESKAEWHGDELIITTYDANNKELRKVNLSVEEAATLTMEKR</sequence>
<evidence type="ECO:0000313" key="2">
    <source>
        <dbReference type="Proteomes" id="UP000678489"/>
    </source>
</evidence>
<proteinExistence type="predicted"/>
<dbReference type="EMBL" id="MW689258">
    <property type="protein sequence ID" value="QVW27714.1"/>
    <property type="molecule type" value="Genomic_DNA"/>
</dbReference>
<organism evidence="1 2">
    <name type="scientific">Hafnia phage Pocis76</name>
    <dbReference type="NCBI Taxonomy" id="2831174"/>
    <lineage>
        <taxon>Viruses</taxon>
        <taxon>Duplodnaviria</taxon>
        <taxon>Heunggongvirae</taxon>
        <taxon>Uroviricota</taxon>
        <taxon>Caudoviricetes</taxon>
        <taxon>Drexlerviridae</taxon>
        <taxon>Tempevirinae</taxon>
        <taxon>Pocisvirus</taxon>
        <taxon>Pocisvirus pocis76</taxon>
    </lineage>
</organism>
<keyword evidence="2" id="KW-1185">Reference proteome</keyword>
<protein>
    <submittedName>
        <fullName evidence="1">Uncharacterized protein</fullName>
    </submittedName>
</protein>
<reference evidence="1" key="1">
    <citation type="submission" date="2021-03" db="EMBL/GenBank/DDBJ databases">
        <title>Complete genome sequence of Hafnia phage Pocis76.</title>
        <authorList>
            <person name="Dislers A."/>
            <person name="Zrelovs N."/>
            <person name="Kazaks A."/>
        </authorList>
    </citation>
    <scope>NUCLEOTIDE SEQUENCE</scope>
</reference>